<dbReference type="Proteomes" id="UP000887226">
    <property type="component" value="Unassembled WGS sequence"/>
</dbReference>
<evidence type="ECO:0000313" key="9">
    <source>
        <dbReference type="Proteomes" id="UP000887226"/>
    </source>
</evidence>
<evidence type="ECO:0000256" key="3">
    <source>
        <dbReference type="ARBA" id="ARBA00022989"/>
    </source>
</evidence>
<accession>A0A9P7YV27</accession>
<feature type="transmembrane region" description="Helical" evidence="6">
    <location>
        <begin position="156"/>
        <end position="177"/>
    </location>
</feature>
<evidence type="ECO:0000259" key="7">
    <source>
        <dbReference type="PROSITE" id="PS50850"/>
    </source>
</evidence>
<feature type="domain" description="Major facilitator superfamily (MFS) profile" evidence="7">
    <location>
        <begin position="66"/>
        <end position="554"/>
    </location>
</feature>
<dbReference type="Gene3D" id="1.20.1250.20">
    <property type="entry name" value="MFS general substrate transporter like domains"/>
    <property type="match status" value="1"/>
</dbReference>
<sequence length="572" mass="60201">MAVKNGVLSKATVAEQTPLLQENQGKRSNGPGAALSQPLADAEDEEDLIDSTKANQHVGKARGGLIVLSLWGLIFLQAANFSGVTIAQSRIAEDLDAFAQVTWFSSAYLISLSSFSPIAARLAQVFSPRSCMFLAAIFFSLGGLITSQAPSIELFLLGRVVSGLGAAGIMTISFILVLELSGKKRRGLFIGLVNTGFTAGVSLGALIVGALLPTMGWRFLFWIQTPIGVLAGLGLFLSIPGSFTSGHKSDTTASVWSKLAKIDYLGGITLIVALACFLFGLSWPKILWPPIVASAFLTVFFVLIEIYVASDPIIPVAVLKSRGTLCSCFAQLGIMASRWMVLFYSPTWAMGVRGWDHASAGSVLIPTNLGFAVGGLTVGALHINRAGSFWLPSIISTTCFTGSLLLISQLSSPNITAVYFLLAIFANGLCAGATITYALAHLLHITPPSSHFISSALLNTFRGFAGSFGSAVGGGIFLRTLSSRLTQGFEEHGGLKGRAELIRRLVGAPALVPGLSGVEREVAISSYSTATGILFLSGAIVAGLMVFVQAGTGWTSVAEVDKPLLEEEWEEG</sequence>
<dbReference type="PANTHER" id="PTHR23501:SF6">
    <property type="entry name" value="MULTIDRUG TRANSPORTER, PUTATIVE (AFU_ORTHOLOGUE AFUA_3G14560)-RELATED"/>
    <property type="match status" value="1"/>
</dbReference>
<feature type="transmembrane region" description="Helical" evidence="6">
    <location>
        <begin position="363"/>
        <end position="383"/>
    </location>
</feature>
<dbReference type="Pfam" id="PF07690">
    <property type="entry name" value="MFS_1"/>
    <property type="match status" value="1"/>
</dbReference>
<evidence type="ECO:0000256" key="6">
    <source>
        <dbReference type="SAM" id="Phobius"/>
    </source>
</evidence>
<evidence type="ECO:0000256" key="2">
    <source>
        <dbReference type="ARBA" id="ARBA00022692"/>
    </source>
</evidence>
<dbReference type="InterPro" id="IPR036259">
    <property type="entry name" value="MFS_trans_sf"/>
</dbReference>
<name>A0A9P7YV27_9HELO</name>
<dbReference type="PANTHER" id="PTHR23501">
    <property type="entry name" value="MAJOR FACILITATOR SUPERFAMILY"/>
    <property type="match status" value="1"/>
</dbReference>
<feature type="transmembrane region" description="Helical" evidence="6">
    <location>
        <begin position="262"/>
        <end position="281"/>
    </location>
</feature>
<feature type="transmembrane region" description="Helical" evidence="6">
    <location>
        <begin position="63"/>
        <end position="81"/>
    </location>
</feature>
<dbReference type="InterPro" id="IPR011701">
    <property type="entry name" value="MFS"/>
</dbReference>
<feature type="transmembrane region" description="Helical" evidence="6">
    <location>
        <begin position="524"/>
        <end position="548"/>
    </location>
</feature>
<feature type="transmembrane region" description="Helical" evidence="6">
    <location>
        <begin position="219"/>
        <end position="241"/>
    </location>
</feature>
<feature type="transmembrane region" description="Helical" evidence="6">
    <location>
        <begin position="189"/>
        <end position="213"/>
    </location>
</feature>
<dbReference type="PROSITE" id="PS50850">
    <property type="entry name" value="MFS"/>
    <property type="match status" value="1"/>
</dbReference>
<evidence type="ECO:0000256" key="1">
    <source>
        <dbReference type="ARBA" id="ARBA00004141"/>
    </source>
</evidence>
<dbReference type="EMBL" id="MU254506">
    <property type="protein sequence ID" value="KAG9240276.1"/>
    <property type="molecule type" value="Genomic_DNA"/>
</dbReference>
<feature type="transmembrane region" description="Helical" evidence="6">
    <location>
        <begin position="389"/>
        <end position="407"/>
    </location>
</feature>
<comment type="caution">
    <text evidence="8">The sequence shown here is derived from an EMBL/GenBank/DDBJ whole genome shotgun (WGS) entry which is preliminary data.</text>
</comment>
<proteinExistence type="predicted"/>
<feature type="transmembrane region" description="Helical" evidence="6">
    <location>
        <begin position="287"/>
        <end position="308"/>
    </location>
</feature>
<protein>
    <submittedName>
        <fullName evidence="8">Major facilitator superfamily domain-containing protein</fullName>
    </submittedName>
</protein>
<feature type="compositionally biased region" description="Polar residues" evidence="5">
    <location>
        <begin position="18"/>
        <end position="27"/>
    </location>
</feature>
<keyword evidence="4 6" id="KW-0472">Membrane</keyword>
<feature type="transmembrane region" description="Helical" evidence="6">
    <location>
        <begin position="132"/>
        <end position="150"/>
    </location>
</feature>
<keyword evidence="2 6" id="KW-0812">Transmembrane</keyword>
<dbReference type="SUPFAM" id="SSF103473">
    <property type="entry name" value="MFS general substrate transporter"/>
    <property type="match status" value="1"/>
</dbReference>
<dbReference type="GO" id="GO:0000329">
    <property type="term" value="C:fungal-type vacuole membrane"/>
    <property type="evidence" value="ECO:0007669"/>
    <property type="project" value="TreeGrafter"/>
</dbReference>
<gene>
    <name evidence="8" type="ORF">BJ878DRAFT_527035</name>
</gene>
<feature type="transmembrane region" description="Helical" evidence="6">
    <location>
        <begin position="101"/>
        <end position="120"/>
    </location>
</feature>
<keyword evidence="3 6" id="KW-1133">Transmembrane helix</keyword>
<dbReference type="InterPro" id="IPR020846">
    <property type="entry name" value="MFS_dom"/>
</dbReference>
<evidence type="ECO:0000256" key="4">
    <source>
        <dbReference type="ARBA" id="ARBA00023136"/>
    </source>
</evidence>
<reference evidence="8" key="1">
    <citation type="journal article" date="2021" name="IMA Fungus">
        <title>Genomic characterization of three marine fungi, including Emericellopsis atlantica sp. nov. with signatures of a generalist lifestyle and marine biomass degradation.</title>
        <authorList>
            <person name="Hagestad O.C."/>
            <person name="Hou L."/>
            <person name="Andersen J.H."/>
            <person name="Hansen E.H."/>
            <person name="Altermark B."/>
            <person name="Li C."/>
            <person name="Kuhnert E."/>
            <person name="Cox R.J."/>
            <person name="Crous P.W."/>
            <person name="Spatafora J.W."/>
            <person name="Lail K."/>
            <person name="Amirebrahimi M."/>
            <person name="Lipzen A."/>
            <person name="Pangilinan J."/>
            <person name="Andreopoulos W."/>
            <person name="Hayes R.D."/>
            <person name="Ng V."/>
            <person name="Grigoriev I.V."/>
            <person name="Jackson S.A."/>
            <person name="Sutton T.D.S."/>
            <person name="Dobson A.D.W."/>
            <person name="Rama T."/>
        </authorList>
    </citation>
    <scope>NUCLEOTIDE SEQUENCE</scope>
    <source>
        <strain evidence="8">TRa3180A</strain>
    </source>
</reference>
<dbReference type="OrthoDB" id="4160219at2759"/>
<dbReference type="GO" id="GO:0015174">
    <property type="term" value="F:basic amino acid transmembrane transporter activity"/>
    <property type="evidence" value="ECO:0007669"/>
    <property type="project" value="TreeGrafter"/>
</dbReference>
<feature type="transmembrane region" description="Helical" evidence="6">
    <location>
        <begin position="419"/>
        <end position="440"/>
    </location>
</feature>
<evidence type="ECO:0000313" key="8">
    <source>
        <dbReference type="EMBL" id="KAG9240276.1"/>
    </source>
</evidence>
<evidence type="ECO:0000256" key="5">
    <source>
        <dbReference type="SAM" id="MobiDB-lite"/>
    </source>
</evidence>
<keyword evidence="9" id="KW-1185">Reference proteome</keyword>
<feature type="region of interest" description="Disordered" evidence="5">
    <location>
        <begin position="18"/>
        <end position="37"/>
    </location>
</feature>
<organism evidence="8 9">
    <name type="scientific">Calycina marina</name>
    <dbReference type="NCBI Taxonomy" id="1763456"/>
    <lineage>
        <taxon>Eukaryota</taxon>
        <taxon>Fungi</taxon>
        <taxon>Dikarya</taxon>
        <taxon>Ascomycota</taxon>
        <taxon>Pezizomycotina</taxon>
        <taxon>Leotiomycetes</taxon>
        <taxon>Helotiales</taxon>
        <taxon>Pezizellaceae</taxon>
        <taxon>Calycina</taxon>
    </lineage>
</organism>
<comment type="subcellular location">
    <subcellularLocation>
        <location evidence="1">Membrane</location>
        <topology evidence="1">Multi-pass membrane protein</topology>
    </subcellularLocation>
</comment>
<dbReference type="AlphaFoldDB" id="A0A9P7YV27"/>